<dbReference type="AlphaFoldDB" id="V5DWI5"/>
<protein>
    <submittedName>
        <fullName evidence="3">Glycine oxidase ThiO</fullName>
        <ecNumber evidence="3">1.4.3.19</ecNumber>
    </submittedName>
</protein>
<dbReference type="STRING" id="1116472.MGMO_92c00030"/>
<dbReference type="Pfam" id="PF01266">
    <property type="entry name" value="DAO"/>
    <property type="match status" value="1"/>
</dbReference>
<dbReference type="PATRIC" id="fig|1116472.3.peg.2491"/>
<dbReference type="eggNOG" id="COG0665">
    <property type="taxonomic scope" value="Bacteria"/>
</dbReference>
<comment type="caution">
    <text evidence="3">The sequence shown here is derived from an EMBL/GenBank/DDBJ whole genome shotgun (WGS) entry which is preliminary data.</text>
</comment>
<evidence type="ECO:0000256" key="1">
    <source>
        <dbReference type="ARBA" id="ARBA00023002"/>
    </source>
</evidence>
<dbReference type="EC" id="1.4.3.19" evidence="3"/>
<dbReference type="Proteomes" id="UP000017842">
    <property type="component" value="Unassembled WGS sequence"/>
</dbReference>
<evidence type="ECO:0000313" key="4">
    <source>
        <dbReference type="Proteomes" id="UP000017842"/>
    </source>
</evidence>
<dbReference type="GO" id="GO:0043799">
    <property type="term" value="F:glycine oxidase activity"/>
    <property type="evidence" value="ECO:0007669"/>
    <property type="project" value="UniProtKB-EC"/>
</dbReference>
<evidence type="ECO:0000313" key="3">
    <source>
        <dbReference type="EMBL" id="ESS71701.1"/>
    </source>
</evidence>
<gene>
    <name evidence="3" type="primary">thiO</name>
    <name evidence="3" type="ORF">MGMO_92c00030</name>
</gene>
<reference evidence="3 4" key="1">
    <citation type="journal article" date="2013" name="Genome Announc.">
        <title>Draft Genome Sequence of the Methanotrophic Gammaproteobacterium Methyloglobulus morosus DSM 22980 Strain KoM1.</title>
        <authorList>
            <person name="Poehlein A."/>
            <person name="Deutzmann J.S."/>
            <person name="Daniel R."/>
            <person name="Simeonova D.D."/>
        </authorList>
    </citation>
    <scope>NUCLEOTIDE SEQUENCE [LARGE SCALE GENOMIC DNA]</scope>
    <source>
        <strain evidence="3 4">KoM1</strain>
    </source>
</reference>
<dbReference type="GO" id="GO:0005737">
    <property type="term" value="C:cytoplasm"/>
    <property type="evidence" value="ECO:0007669"/>
    <property type="project" value="TreeGrafter"/>
</dbReference>
<sequence length="365" mass="39741">MTTSVDITVIGGGVIGLMTARELSSAGATVTLIDKGFLGQESSWAGGGILLPLYPWRQNPAITHLVTQSLGLYPNLAAQLFEDTGIDPEWNPCGLLMTKVPDITAAINWCNHNNIVFEEIDHGFNELGATTINPLYLPHIAQIRNPRLLKSLKQDLLQKGVKLLENCRLNAVNISHNKVTSLDTNRGTLPINQLIISAGAWTSQLMAQFFPALRNNRPQITPVKGQMLLYAAKPGTLRWIVLDDGHYLIPRLDGHILAGSTVETNTYDKTTTSEAKNLIDDFALKLLPALKGFPLVKHWAGIRPGTQNGVPYIGKHNEISNLSINAGHFRNGLAMAPASAQLMADLTLGRPTSVDPGAYRLDRLV</sequence>
<organism evidence="3 4">
    <name type="scientific">Methyloglobulus morosus KoM1</name>
    <dbReference type="NCBI Taxonomy" id="1116472"/>
    <lineage>
        <taxon>Bacteria</taxon>
        <taxon>Pseudomonadati</taxon>
        <taxon>Pseudomonadota</taxon>
        <taxon>Gammaproteobacteria</taxon>
        <taxon>Methylococcales</taxon>
        <taxon>Methylococcaceae</taxon>
        <taxon>Methyloglobulus</taxon>
    </lineage>
</organism>
<feature type="domain" description="FAD dependent oxidoreductase" evidence="2">
    <location>
        <begin position="6"/>
        <end position="346"/>
    </location>
</feature>
<dbReference type="PANTHER" id="PTHR13847:SF289">
    <property type="entry name" value="GLYCINE OXIDASE"/>
    <property type="match status" value="1"/>
</dbReference>
<accession>V5DWI5</accession>
<dbReference type="SUPFAM" id="SSF54373">
    <property type="entry name" value="FAD-linked reductases, C-terminal domain"/>
    <property type="match status" value="1"/>
</dbReference>
<dbReference type="Gene3D" id="3.50.50.60">
    <property type="entry name" value="FAD/NAD(P)-binding domain"/>
    <property type="match status" value="1"/>
</dbReference>
<proteinExistence type="predicted"/>
<dbReference type="Gene3D" id="3.30.9.10">
    <property type="entry name" value="D-Amino Acid Oxidase, subunit A, domain 2"/>
    <property type="match status" value="1"/>
</dbReference>
<dbReference type="OrthoDB" id="18526at2"/>
<dbReference type="SUPFAM" id="SSF51905">
    <property type="entry name" value="FAD/NAD(P)-binding domain"/>
    <property type="match status" value="1"/>
</dbReference>
<dbReference type="PANTHER" id="PTHR13847">
    <property type="entry name" value="SARCOSINE DEHYDROGENASE-RELATED"/>
    <property type="match status" value="1"/>
</dbReference>
<dbReference type="EMBL" id="AYLO01000088">
    <property type="protein sequence ID" value="ESS71701.1"/>
    <property type="molecule type" value="Genomic_DNA"/>
</dbReference>
<dbReference type="InterPro" id="IPR036188">
    <property type="entry name" value="FAD/NAD-bd_sf"/>
</dbReference>
<evidence type="ECO:0000259" key="2">
    <source>
        <dbReference type="Pfam" id="PF01266"/>
    </source>
</evidence>
<dbReference type="InterPro" id="IPR006076">
    <property type="entry name" value="FAD-dep_OxRdtase"/>
</dbReference>
<dbReference type="RefSeq" id="WP_023495203.1">
    <property type="nucleotide sequence ID" value="NZ_AYLO01000088.1"/>
</dbReference>
<keyword evidence="4" id="KW-1185">Reference proteome</keyword>
<keyword evidence="1 3" id="KW-0560">Oxidoreductase</keyword>
<name>V5DWI5_9GAMM</name>